<dbReference type="EMBL" id="UINC01040420">
    <property type="protein sequence ID" value="SVB40267.1"/>
    <property type="molecule type" value="Genomic_DNA"/>
</dbReference>
<evidence type="ECO:0000313" key="2">
    <source>
        <dbReference type="EMBL" id="SVB40267.1"/>
    </source>
</evidence>
<dbReference type="AlphaFoldDB" id="A0A382DRP1"/>
<gene>
    <name evidence="2" type="ORF">METZ01_LOCUS193121</name>
</gene>
<feature type="domain" description="DUF1330" evidence="1">
    <location>
        <begin position="46"/>
        <end position="130"/>
    </location>
</feature>
<accession>A0A382DRP1</accession>
<protein>
    <recommendedName>
        <fullName evidence="1">DUF1330 domain-containing protein</fullName>
    </recommendedName>
</protein>
<organism evidence="2">
    <name type="scientific">marine metagenome</name>
    <dbReference type="NCBI Taxonomy" id="408172"/>
    <lineage>
        <taxon>unclassified sequences</taxon>
        <taxon>metagenomes</taxon>
        <taxon>ecological metagenomes</taxon>
    </lineage>
</organism>
<reference evidence="2" key="1">
    <citation type="submission" date="2018-05" db="EMBL/GenBank/DDBJ databases">
        <authorList>
            <person name="Lanie J.A."/>
            <person name="Ng W.-L."/>
            <person name="Kazmierczak K.M."/>
            <person name="Andrzejewski T.M."/>
            <person name="Davidsen T.M."/>
            <person name="Wayne K.J."/>
            <person name="Tettelin H."/>
            <person name="Glass J.I."/>
            <person name="Rusch D."/>
            <person name="Podicherti R."/>
            <person name="Tsui H.-C.T."/>
            <person name="Winkler M.E."/>
        </authorList>
    </citation>
    <scope>NUCLEOTIDE SEQUENCE</scope>
</reference>
<sequence length="139" mass="15492">MVKNILQPTGDQVRAFRDRATGQPIAMLNMLKFKDKAIYADGPDADISGREAYSRYASGFRTLMEPRGCRVIYAGAARGFLIGEGEGTWDAIFIFEYPSTQVMLDMFRDETYQGEVQPHRAAALEGQLLIECGPGFDLE</sequence>
<dbReference type="SUPFAM" id="SSF54909">
    <property type="entry name" value="Dimeric alpha+beta barrel"/>
    <property type="match status" value="1"/>
</dbReference>
<proteinExistence type="predicted"/>
<dbReference type="InterPro" id="IPR010753">
    <property type="entry name" value="DUF1330"/>
</dbReference>
<dbReference type="PANTHER" id="PTHR40257">
    <property type="match status" value="1"/>
</dbReference>
<dbReference type="PANTHER" id="PTHR40257:SF1">
    <property type="entry name" value="DUF1330 DOMAIN-CONTAINING PROTEIN"/>
    <property type="match status" value="1"/>
</dbReference>
<evidence type="ECO:0000259" key="1">
    <source>
        <dbReference type="Pfam" id="PF07045"/>
    </source>
</evidence>
<name>A0A382DRP1_9ZZZZ</name>
<dbReference type="Pfam" id="PF07045">
    <property type="entry name" value="DUF1330"/>
    <property type="match status" value="1"/>
</dbReference>
<dbReference type="InterPro" id="IPR011008">
    <property type="entry name" value="Dimeric_a/b-barrel"/>
</dbReference>
<dbReference type="Gene3D" id="3.30.70.100">
    <property type="match status" value="1"/>
</dbReference>